<accession>A0A2W7QSY1</accession>
<organism evidence="1 2">
    <name type="scientific">Algoriphagus ratkowskyi</name>
    <dbReference type="NCBI Taxonomy" id="57028"/>
    <lineage>
        <taxon>Bacteria</taxon>
        <taxon>Pseudomonadati</taxon>
        <taxon>Bacteroidota</taxon>
        <taxon>Cytophagia</taxon>
        <taxon>Cytophagales</taxon>
        <taxon>Cyclobacteriaceae</taxon>
        <taxon>Algoriphagus</taxon>
    </lineage>
</organism>
<comment type="caution">
    <text evidence="1">The sequence shown here is derived from an EMBL/GenBank/DDBJ whole genome shotgun (WGS) entry which is preliminary data.</text>
</comment>
<protein>
    <submittedName>
        <fullName evidence="1">Uncharacterized protein</fullName>
    </submittedName>
</protein>
<reference evidence="1 2" key="1">
    <citation type="submission" date="2018-06" db="EMBL/GenBank/DDBJ databases">
        <title>Genomic Encyclopedia of Archaeal and Bacterial Type Strains, Phase II (KMG-II): from individual species to whole genera.</title>
        <authorList>
            <person name="Goeker M."/>
        </authorList>
    </citation>
    <scope>NUCLEOTIDE SEQUENCE [LARGE SCALE GENOMIC DNA]</scope>
    <source>
        <strain evidence="1 2">DSM 22686</strain>
    </source>
</reference>
<dbReference type="Proteomes" id="UP000249115">
    <property type="component" value="Unassembled WGS sequence"/>
</dbReference>
<gene>
    <name evidence="1" type="ORF">LV84_03859</name>
</gene>
<evidence type="ECO:0000313" key="2">
    <source>
        <dbReference type="Proteomes" id="UP000249115"/>
    </source>
</evidence>
<dbReference type="EMBL" id="QKZU01000020">
    <property type="protein sequence ID" value="PZX51101.1"/>
    <property type="molecule type" value="Genomic_DNA"/>
</dbReference>
<proteinExistence type="predicted"/>
<sequence>MRIVLENRKRMSRLSGILIIIFLLNSSILSGQDISQKYPDLIKRVERINKDDSLEKVILENEEFMTQMTDGGGELIGYFESGQIQKITAKIGLSFGIETFDYYFTDGKLIFTYELLEGFPYNDSTSKFDYTNLETSFVGRYYFKDIKLIDSETTGHDRFEDEMFDVGTTLIKEMNEYLDKLKKKK</sequence>
<evidence type="ECO:0000313" key="1">
    <source>
        <dbReference type="EMBL" id="PZX51101.1"/>
    </source>
</evidence>
<name>A0A2W7QSY1_9BACT</name>
<dbReference type="AlphaFoldDB" id="A0A2W7QSY1"/>